<evidence type="ECO:0000313" key="8">
    <source>
        <dbReference type="Proteomes" id="UP001488805"/>
    </source>
</evidence>
<proteinExistence type="predicted"/>
<dbReference type="SMART" id="SM00980">
    <property type="entry name" value="THAP"/>
    <property type="match status" value="1"/>
</dbReference>
<dbReference type="InterPro" id="IPR038441">
    <property type="entry name" value="THAP_Znf_sf"/>
</dbReference>
<name>A0AAW1F2F7_ZOAVI</name>
<keyword evidence="1" id="KW-0479">Metal-binding</keyword>
<dbReference type="GO" id="GO:0008270">
    <property type="term" value="F:zinc ion binding"/>
    <property type="evidence" value="ECO:0007669"/>
    <property type="project" value="UniProtKB-KW"/>
</dbReference>
<feature type="domain" description="THAP-type" evidence="6">
    <location>
        <begin position="1"/>
        <end position="83"/>
    </location>
</feature>
<evidence type="ECO:0000256" key="1">
    <source>
        <dbReference type="ARBA" id="ARBA00022723"/>
    </source>
</evidence>
<dbReference type="Pfam" id="PF05485">
    <property type="entry name" value="THAP"/>
    <property type="match status" value="1"/>
</dbReference>
<dbReference type="GO" id="GO:0003677">
    <property type="term" value="F:DNA binding"/>
    <property type="evidence" value="ECO:0007669"/>
    <property type="project" value="UniProtKB-UniRule"/>
</dbReference>
<evidence type="ECO:0000256" key="3">
    <source>
        <dbReference type="ARBA" id="ARBA00022833"/>
    </source>
</evidence>
<comment type="caution">
    <text evidence="7">The sequence shown here is derived from an EMBL/GenBank/DDBJ whole genome shotgun (WGS) entry which is preliminary data.</text>
</comment>
<evidence type="ECO:0000259" key="6">
    <source>
        <dbReference type="PROSITE" id="PS50950"/>
    </source>
</evidence>
<accession>A0AAW1F2F7</accession>
<dbReference type="InterPro" id="IPR006612">
    <property type="entry name" value="THAP_Znf"/>
</dbReference>
<evidence type="ECO:0000256" key="2">
    <source>
        <dbReference type="ARBA" id="ARBA00022771"/>
    </source>
</evidence>
<dbReference type="Proteomes" id="UP001488805">
    <property type="component" value="Unassembled WGS sequence"/>
</dbReference>
<dbReference type="AlphaFoldDB" id="A0AAW1F2F7"/>
<sequence>MPEFCAALGCSNERNAKTEQQEITFHRFPKDKCERQAWMVALRREDFEPTDHSVICSCHFQSEDFDRTGQITRLKKGAIPSFFDYLFKIRVCGDHLSKDCYNKTILRIKKQKGGNMSSSFVRSTTKSEWSHADAAPCGQDAPKMDLGCKSRIVETRPLF</sequence>
<keyword evidence="4 5" id="KW-0238">DNA-binding</keyword>
<dbReference type="SMART" id="SM00692">
    <property type="entry name" value="DM3"/>
    <property type="match status" value="1"/>
</dbReference>
<evidence type="ECO:0000256" key="4">
    <source>
        <dbReference type="ARBA" id="ARBA00023125"/>
    </source>
</evidence>
<keyword evidence="2 5" id="KW-0863">Zinc-finger</keyword>
<dbReference type="InterPro" id="IPR026521">
    <property type="entry name" value="THAP2"/>
</dbReference>
<evidence type="ECO:0000313" key="7">
    <source>
        <dbReference type="EMBL" id="KAK9528934.1"/>
    </source>
</evidence>
<dbReference type="EMBL" id="JBCEZU010000111">
    <property type="protein sequence ID" value="KAK9528934.1"/>
    <property type="molecule type" value="Genomic_DNA"/>
</dbReference>
<protein>
    <recommendedName>
        <fullName evidence="6">THAP-type domain-containing protein</fullName>
    </recommendedName>
</protein>
<gene>
    <name evidence="7" type="ORF">VZT92_013061</name>
</gene>
<organism evidence="7 8">
    <name type="scientific">Zoarces viviparus</name>
    <name type="common">Viviparous eelpout</name>
    <name type="synonym">Blennius viviparus</name>
    <dbReference type="NCBI Taxonomy" id="48416"/>
    <lineage>
        <taxon>Eukaryota</taxon>
        <taxon>Metazoa</taxon>
        <taxon>Chordata</taxon>
        <taxon>Craniata</taxon>
        <taxon>Vertebrata</taxon>
        <taxon>Euteleostomi</taxon>
        <taxon>Actinopterygii</taxon>
        <taxon>Neopterygii</taxon>
        <taxon>Teleostei</taxon>
        <taxon>Neoteleostei</taxon>
        <taxon>Acanthomorphata</taxon>
        <taxon>Eupercaria</taxon>
        <taxon>Perciformes</taxon>
        <taxon>Cottioidei</taxon>
        <taxon>Zoarcales</taxon>
        <taxon>Zoarcidae</taxon>
        <taxon>Zoarcinae</taxon>
        <taxon>Zoarces</taxon>
    </lineage>
</organism>
<dbReference type="PANTHER" id="PTHR47696:SF1">
    <property type="entry name" value="THAP DOMAIN-CONTAINING PROTEIN 2"/>
    <property type="match status" value="1"/>
</dbReference>
<keyword evidence="3" id="KW-0862">Zinc</keyword>
<dbReference type="PROSITE" id="PS50950">
    <property type="entry name" value="ZF_THAP"/>
    <property type="match status" value="1"/>
</dbReference>
<keyword evidence="8" id="KW-1185">Reference proteome</keyword>
<dbReference type="PANTHER" id="PTHR47696">
    <property type="entry name" value="THAP DOMAIN-CONTAINING PROTEIN 2"/>
    <property type="match status" value="1"/>
</dbReference>
<dbReference type="Gene3D" id="6.20.210.20">
    <property type="entry name" value="THAP domain"/>
    <property type="match status" value="1"/>
</dbReference>
<dbReference type="SUPFAM" id="SSF57716">
    <property type="entry name" value="Glucocorticoid receptor-like (DNA-binding domain)"/>
    <property type="match status" value="1"/>
</dbReference>
<reference evidence="7 8" key="1">
    <citation type="journal article" date="2024" name="Genome Biol. Evol.">
        <title>Chromosome-level genome assembly of the viviparous eelpout Zoarces viviparus.</title>
        <authorList>
            <person name="Fuhrmann N."/>
            <person name="Brasseur M.V."/>
            <person name="Bakowski C.E."/>
            <person name="Podsiadlowski L."/>
            <person name="Prost S."/>
            <person name="Krehenwinkel H."/>
            <person name="Mayer C."/>
        </authorList>
    </citation>
    <scope>NUCLEOTIDE SEQUENCE [LARGE SCALE GENOMIC DNA]</scope>
    <source>
        <strain evidence="7">NO-MEL_2022_Ind0_liver</strain>
    </source>
</reference>
<evidence type="ECO:0000256" key="5">
    <source>
        <dbReference type="PROSITE-ProRule" id="PRU00309"/>
    </source>
</evidence>